<evidence type="ECO:0000313" key="11">
    <source>
        <dbReference type="Proteomes" id="UP001166286"/>
    </source>
</evidence>
<feature type="transmembrane region" description="Helical" evidence="9">
    <location>
        <begin position="95"/>
        <end position="114"/>
    </location>
</feature>
<keyword evidence="6 9" id="KW-0812">Transmembrane</keyword>
<feature type="transmembrane region" description="Helical" evidence="9">
    <location>
        <begin position="178"/>
        <end position="197"/>
    </location>
</feature>
<evidence type="ECO:0000256" key="4">
    <source>
        <dbReference type="ARBA" id="ARBA00005985"/>
    </source>
</evidence>
<dbReference type="FunFam" id="1.20.120.1780:FF:000001">
    <property type="entry name" value="4-hydroxybenzoate octaprenyltransferase"/>
    <property type="match status" value="1"/>
</dbReference>
<feature type="transmembrane region" description="Helical" evidence="9">
    <location>
        <begin position="204"/>
        <end position="220"/>
    </location>
</feature>
<evidence type="ECO:0000256" key="3">
    <source>
        <dbReference type="ARBA" id="ARBA00004721"/>
    </source>
</evidence>
<dbReference type="GO" id="GO:0008412">
    <property type="term" value="F:4-hydroxybenzoate polyprenyltransferase activity"/>
    <property type="evidence" value="ECO:0007669"/>
    <property type="project" value="TreeGrafter"/>
</dbReference>
<name>A0AA39R917_9LECA</name>
<accession>A0AA39R917</accession>
<organism evidence="10 11">
    <name type="scientific">Cladonia borealis</name>
    <dbReference type="NCBI Taxonomy" id="184061"/>
    <lineage>
        <taxon>Eukaryota</taxon>
        <taxon>Fungi</taxon>
        <taxon>Dikarya</taxon>
        <taxon>Ascomycota</taxon>
        <taxon>Pezizomycotina</taxon>
        <taxon>Lecanoromycetes</taxon>
        <taxon>OSLEUM clade</taxon>
        <taxon>Lecanoromycetidae</taxon>
        <taxon>Lecanorales</taxon>
        <taxon>Lecanorineae</taxon>
        <taxon>Cladoniaceae</taxon>
        <taxon>Cladonia</taxon>
    </lineage>
</organism>
<dbReference type="Gene3D" id="1.10.357.140">
    <property type="entry name" value="UbiA prenyltransferase"/>
    <property type="match status" value="1"/>
</dbReference>
<reference evidence="10" key="1">
    <citation type="submission" date="2023-03" db="EMBL/GenBank/DDBJ databases">
        <title>Complete genome of Cladonia borealis.</title>
        <authorList>
            <person name="Park H."/>
        </authorList>
    </citation>
    <scope>NUCLEOTIDE SEQUENCE</scope>
    <source>
        <strain evidence="10">ANT050790</strain>
    </source>
</reference>
<dbReference type="InterPro" id="IPR044878">
    <property type="entry name" value="UbiA_sf"/>
</dbReference>
<evidence type="ECO:0000256" key="8">
    <source>
        <dbReference type="ARBA" id="ARBA00023136"/>
    </source>
</evidence>
<comment type="similarity">
    <text evidence="4">Belongs to the UbiA prenyltransferase family.</text>
</comment>
<keyword evidence="5" id="KW-0808">Transferase</keyword>
<sequence length="293" mass="32423">MLILGGSFFLSNAIYIWNDWFDAPLDALVERIGNRPIPRGAVSPFDAAVFTTTQVVGAALFLPYLSTSAAQSAIYALPGIISYPWAKRHIDFPQAVLGFCMGWGVIMGSVAIGIKPVAMGVFGSCPKPRAEYSTMCLFSADAVWPMIYDTIYARQDLKEELKVGIKSLAVLYGDRTKVLLWQLLTLMITLLFTSGWLGAMGVPYFLVTVGGATMSIRLMIVRVDLDDTKSCWWWFSDGFWIVGGPIAGGLLAEYIHQNYLLYSIWIISLTCTETSVYKECSSLDKMPDNRSIN</sequence>
<evidence type="ECO:0000256" key="7">
    <source>
        <dbReference type="ARBA" id="ARBA00022989"/>
    </source>
</evidence>
<comment type="pathway">
    <text evidence="3">Secondary metabolite biosynthesis; terpenoid biosynthesis.</text>
</comment>
<comment type="cofactor">
    <cofactor evidence="1">
        <name>Mg(2+)</name>
        <dbReference type="ChEBI" id="CHEBI:18420"/>
    </cofactor>
</comment>
<comment type="caution">
    <text evidence="10">The sequence shown here is derived from an EMBL/GenBank/DDBJ whole genome shotgun (WGS) entry which is preliminary data.</text>
</comment>
<dbReference type="InterPro" id="IPR039653">
    <property type="entry name" value="Prenyltransferase"/>
</dbReference>
<feature type="transmembrane region" description="Helical" evidence="9">
    <location>
        <begin position="61"/>
        <end position="83"/>
    </location>
</feature>
<protein>
    <submittedName>
        <fullName evidence="10">Uncharacterized protein</fullName>
    </submittedName>
</protein>
<keyword evidence="11" id="KW-1185">Reference proteome</keyword>
<dbReference type="AlphaFoldDB" id="A0AA39R917"/>
<comment type="subcellular location">
    <subcellularLocation>
        <location evidence="2">Membrane</location>
        <topology evidence="2">Multi-pass membrane protein</topology>
    </subcellularLocation>
</comment>
<proteinExistence type="inferred from homology"/>
<keyword evidence="8 9" id="KW-0472">Membrane</keyword>
<dbReference type="InterPro" id="IPR000537">
    <property type="entry name" value="UbiA_prenyltransferase"/>
</dbReference>
<feature type="transmembrane region" description="Helical" evidence="9">
    <location>
        <begin position="232"/>
        <end position="252"/>
    </location>
</feature>
<dbReference type="Pfam" id="PF01040">
    <property type="entry name" value="UbiA"/>
    <property type="match status" value="1"/>
</dbReference>
<dbReference type="Proteomes" id="UP001166286">
    <property type="component" value="Unassembled WGS sequence"/>
</dbReference>
<evidence type="ECO:0000256" key="5">
    <source>
        <dbReference type="ARBA" id="ARBA00022679"/>
    </source>
</evidence>
<dbReference type="GO" id="GO:0005743">
    <property type="term" value="C:mitochondrial inner membrane"/>
    <property type="evidence" value="ECO:0007669"/>
    <property type="project" value="TreeGrafter"/>
</dbReference>
<evidence type="ECO:0000256" key="1">
    <source>
        <dbReference type="ARBA" id="ARBA00001946"/>
    </source>
</evidence>
<dbReference type="PANTHER" id="PTHR11048:SF39">
    <property type="entry name" value="POLYPRENYL TRANSFERASE AUSN"/>
    <property type="match status" value="1"/>
</dbReference>
<dbReference type="GO" id="GO:0006744">
    <property type="term" value="P:ubiquinone biosynthetic process"/>
    <property type="evidence" value="ECO:0007669"/>
    <property type="project" value="TreeGrafter"/>
</dbReference>
<dbReference type="Gene3D" id="1.20.120.1780">
    <property type="entry name" value="UbiA prenyltransferase"/>
    <property type="match status" value="1"/>
</dbReference>
<evidence type="ECO:0000256" key="6">
    <source>
        <dbReference type="ARBA" id="ARBA00022692"/>
    </source>
</evidence>
<dbReference type="PANTHER" id="PTHR11048">
    <property type="entry name" value="PRENYLTRANSFERASES"/>
    <property type="match status" value="1"/>
</dbReference>
<keyword evidence="7 9" id="KW-1133">Transmembrane helix</keyword>
<dbReference type="CDD" id="cd13959">
    <property type="entry name" value="PT_UbiA_COQ2"/>
    <property type="match status" value="1"/>
</dbReference>
<evidence type="ECO:0000256" key="9">
    <source>
        <dbReference type="SAM" id="Phobius"/>
    </source>
</evidence>
<gene>
    <name evidence="10" type="ORF">JMJ35_000297</name>
</gene>
<evidence type="ECO:0000313" key="10">
    <source>
        <dbReference type="EMBL" id="KAK0517142.1"/>
    </source>
</evidence>
<evidence type="ECO:0000256" key="2">
    <source>
        <dbReference type="ARBA" id="ARBA00004141"/>
    </source>
</evidence>
<dbReference type="EMBL" id="JAFEKC020000001">
    <property type="protein sequence ID" value="KAK0517142.1"/>
    <property type="molecule type" value="Genomic_DNA"/>
</dbReference>